<dbReference type="AlphaFoldDB" id="A0A5E4Z104"/>
<name>A0A5E4Z104_9BURK</name>
<accession>A0A5E4Z104</accession>
<dbReference type="Proteomes" id="UP000406256">
    <property type="component" value="Unassembled WGS sequence"/>
</dbReference>
<sequence length="67" mass="7485">MANRIVPAEFSRTSYQLPAEARSDILSQTETDINRASALARSMSSIERQRQQFIAMYGDAFGLDVDS</sequence>
<protein>
    <submittedName>
        <fullName evidence="1">Uncharacterized protein</fullName>
    </submittedName>
</protein>
<evidence type="ECO:0000313" key="2">
    <source>
        <dbReference type="Proteomes" id="UP000406256"/>
    </source>
</evidence>
<evidence type="ECO:0000313" key="1">
    <source>
        <dbReference type="EMBL" id="VVE54352.1"/>
    </source>
</evidence>
<gene>
    <name evidence="1" type="ORF">PAN31108_04927</name>
</gene>
<reference evidence="1 2" key="1">
    <citation type="submission" date="2019-08" db="EMBL/GenBank/DDBJ databases">
        <authorList>
            <person name="Peeters C."/>
        </authorList>
    </citation>
    <scope>NUCLEOTIDE SEQUENCE [LARGE SCALE GENOMIC DNA]</scope>
    <source>
        <strain evidence="1 2">LMG 31108</strain>
    </source>
</reference>
<keyword evidence="2" id="KW-1185">Reference proteome</keyword>
<dbReference type="EMBL" id="CABPSB010000029">
    <property type="protein sequence ID" value="VVE54352.1"/>
    <property type="molecule type" value="Genomic_DNA"/>
</dbReference>
<proteinExistence type="predicted"/>
<dbReference type="RefSeq" id="WP_150671382.1">
    <property type="nucleotide sequence ID" value="NZ_CABPSB010000029.1"/>
</dbReference>
<organism evidence="1 2">
    <name type="scientific">Pandoraea anhela</name>
    <dbReference type="NCBI Taxonomy" id="2508295"/>
    <lineage>
        <taxon>Bacteria</taxon>
        <taxon>Pseudomonadati</taxon>
        <taxon>Pseudomonadota</taxon>
        <taxon>Betaproteobacteria</taxon>
        <taxon>Burkholderiales</taxon>
        <taxon>Burkholderiaceae</taxon>
        <taxon>Pandoraea</taxon>
    </lineage>
</organism>